<dbReference type="RefSeq" id="WP_043759535.1">
    <property type="nucleotide sequence ID" value="NZ_CP003811.1"/>
</dbReference>
<organism evidence="1 2">
    <name type="scientific">Methylobacterium oryzae CBMB20</name>
    <dbReference type="NCBI Taxonomy" id="693986"/>
    <lineage>
        <taxon>Bacteria</taxon>
        <taxon>Pseudomonadati</taxon>
        <taxon>Pseudomonadota</taxon>
        <taxon>Alphaproteobacteria</taxon>
        <taxon>Hyphomicrobiales</taxon>
        <taxon>Methylobacteriaceae</taxon>
        <taxon>Methylobacterium</taxon>
    </lineage>
</organism>
<sequence length="65" mass="7292">MQDRRESGDPSIEAEPASRRPGRLRRLVDLLEGIELLVQAVRLLGWLLRGLWLAAGALVRAFGDR</sequence>
<accession>A0A089NZ05</accession>
<keyword evidence="2" id="KW-1185">Reference proteome</keyword>
<dbReference type="eggNOG" id="ENOG50311ZS">
    <property type="taxonomic scope" value="Bacteria"/>
</dbReference>
<protein>
    <submittedName>
        <fullName evidence="1">Protein of unassigned function</fullName>
    </submittedName>
</protein>
<evidence type="ECO:0000313" key="2">
    <source>
        <dbReference type="Proteomes" id="UP000029492"/>
    </source>
</evidence>
<evidence type="ECO:0000313" key="1">
    <source>
        <dbReference type="EMBL" id="AIQ92642.1"/>
    </source>
</evidence>
<reference evidence="1 2" key="1">
    <citation type="journal article" date="2014" name="PLoS ONE">
        <title>Genome Information of Methylobacterium oryzae, a Plant-Probiotic Methylotroph in the Phyllosphere.</title>
        <authorList>
            <person name="Kwak M.J."/>
            <person name="Jeong H."/>
            <person name="Madhaiyan M."/>
            <person name="Lee Y."/>
            <person name="Sa T.M."/>
            <person name="Oh T.K."/>
            <person name="Kim J.F."/>
        </authorList>
    </citation>
    <scope>NUCLEOTIDE SEQUENCE [LARGE SCALE GENOMIC DNA]</scope>
    <source>
        <strain evidence="1 2">CBMB20</strain>
    </source>
</reference>
<dbReference type="KEGG" id="mor:MOC_4887"/>
<name>A0A089NZ05_9HYPH</name>
<dbReference type="EMBL" id="CP003811">
    <property type="protein sequence ID" value="AIQ92642.1"/>
    <property type="molecule type" value="Genomic_DNA"/>
</dbReference>
<gene>
    <name evidence="1" type="ORF">MOC_4887</name>
</gene>
<dbReference type="HOGENOM" id="CLU_2844872_0_0_5"/>
<dbReference type="Proteomes" id="UP000029492">
    <property type="component" value="Chromosome"/>
</dbReference>
<dbReference type="AlphaFoldDB" id="A0A089NZ05"/>
<proteinExistence type="predicted"/>